<proteinExistence type="predicted"/>
<gene>
    <name evidence="1" type="ORF">FZC79_17775</name>
</gene>
<comment type="caution">
    <text evidence="1">The sequence shown here is derived from an EMBL/GenBank/DDBJ whole genome shotgun (WGS) entry which is preliminary data.</text>
</comment>
<accession>A0A5D4K8Q8</accession>
<dbReference type="SUPFAM" id="SSF56399">
    <property type="entry name" value="ADP-ribosylation"/>
    <property type="match status" value="1"/>
</dbReference>
<dbReference type="EMBL" id="VTEH01000016">
    <property type="protein sequence ID" value="TYR73724.1"/>
    <property type="molecule type" value="Genomic_DNA"/>
</dbReference>
<dbReference type="RefSeq" id="WP_148948121.1">
    <property type="nucleotide sequence ID" value="NZ_VTEH01000016.1"/>
</dbReference>
<evidence type="ECO:0000313" key="1">
    <source>
        <dbReference type="EMBL" id="TYR73724.1"/>
    </source>
</evidence>
<sequence>MPTFVGYHGTKRSDARRIEQTNFVISPKIGWLGKGAYFFEENSILAESWAHYKYGTSIEVLETVLEVPQDKIFDVSHPYSNDTRDFYEARDELIEIMVENGIDLEEEKSQLEGKVLDFICNKRGILLVRAYTYTYQENDRKDNRRLFSRFSNGIELCAKHNGIIKKKQILTSKTG</sequence>
<evidence type="ECO:0008006" key="3">
    <source>
        <dbReference type="Google" id="ProtNLM"/>
    </source>
</evidence>
<reference evidence="1 2" key="1">
    <citation type="submission" date="2019-08" db="EMBL/GenBank/DDBJ databases">
        <title>Bacillus genomes from the desert of Cuatro Cienegas, Coahuila.</title>
        <authorList>
            <person name="Olmedo-Alvarez G."/>
        </authorList>
    </citation>
    <scope>NUCLEOTIDE SEQUENCE [LARGE SCALE GENOMIC DNA]</scope>
    <source>
        <strain evidence="1 2">CH40_1T</strain>
    </source>
</reference>
<dbReference type="Proteomes" id="UP000323317">
    <property type="component" value="Unassembled WGS sequence"/>
</dbReference>
<organism evidence="1 2">
    <name type="scientific">Rossellomorea vietnamensis</name>
    <dbReference type="NCBI Taxonomy" id="218284"/>
    <lineage>
        <taxon>Bacteria</taxon>
        <taxon>Bacillati</taxon>
        <taxon>Bacillota</taxon>
        <taxon>Bacilli</taxon>
        <taxon>Bacillales</taxon>
        <taxon>Bacillaceae</taxon>
        <taxon>Rossellomorea</taxon>
    </lineage>
</organism>
<dbReference type="Gene3D" id="3.90.175.10">
    <property type="entry name" value="Diphtheria Toxin, domain 1"/>
    <property type="match status" value="1"/>
</dbReference>
<evidence type="ECO:0000313" key="2">
    <source>
        <dbReference type="Proteomes" id="UP000323317"/>
    </source>
</evidence>
<name>A0A5D4K8Q8_9BACI</name>
<protein>
    <recommendedName>
        <fullName evidence="3">DUF3990 domain-containing protein</fullName>
    </recommendedName>
</protein>
<dbReference type="AlphaFoldDB" id="A0A5D4K8Q8"/>